<keyword evidence="11" id="KW-0508">mRNA splicing</keyword>
<keyword evidence="8" id="KW-0810">Translation regulation</keyword>
<dbReference type="GO" id="GO:0006397">
    <property type="term" value="P:mRNA processing"/>
    <property type="evidence" value="ECO:0007669"/>
    <property type="project" value="UniProtKB-KW"/>
</dbReference>
<dbReference type="GO" id="GO:0035145">
    <property type="term" value="C:exon-exon junction complex"/>
    <property type="evidence" value="ECO:0007669"/>
    <property type="project" value="InterPro"/>
</dbReference>
<dbReference type="InterPro" id="IPR018545">
    <property type="entry name" value="Btz_dom"/>
</dbReference>
<feature type="compositionally biased region" description="Polar residues" evidence="13">
    <location>
        <begin position="201"/>
        <end position="215"/>
    </location>
</feature>
<feature type="compositionally biased region" description="Polar residues" evidence="13">
    <location>
        <begin position="313"/>
        <end position="331"/>
    </location>
</feature>
<comment type="similarity">
    <text evidence="3">Belongs to the CASC3 family.</text>
</comment>
<evidence type="ECO:0000256" key="9">
    <source>
        <dbReference type="ARBA" id="ARBA00022884"/>
    </source>
</evidence>
<dbReference type="GO" id="GO:0003729">
    <property type="term" value="F:mRNA binding"/>
    <property type="evidence" value="ECO:0007669"/>
    <property type="project" value="InterPro"/>
</dbReference>
<evidence type="ECO:0000259" key="14">
    <source>
        <dbReference type="Pfam" id="PF09405"/>
    </source>
</evidence>
<keyword evidence="4" id="KW-0813">Transport</keyword>
<evidence type="ECO:0000256" key="3">
    <source>
        <dbReference type="ARBA" id="ARBA00009548"/>
    </source>
</evidence>
<evidence type="ECO:0000256" key="12">
    <source>
        <dbReference type="ARBA" id="ARBA00023242"/>
    </source>
</evidence>
<evidence type="ECO:0000256" key="13">
    <source>
        <dbReference type="SAM" id="MobiDB-lite"/>
    </source>
</evidence>
<keyword evidence="6" id="KW-0507">mRNA processing</keyword>
<name>A5AYQ1_VITVI</name>
<keyword evidence="12" id="KW-0539">Nucleus</keyword>
<dbReference type="InterPro" id="IPR044796">
    <property type="entry name" value="MLN51_plant"/>
</dbReference>
<dbReference type="ExpressionAtlas" id="A5AYQ1">
    <property type="expression patterns" value="baseline and differential"/>
</dbReference>
<reference evidence="15" key="1">
    <citation type="journal article" date="2007" name="PLoS ONE">
        <title>The first genome sequence of an elite grapevine cultivar (Pinot noir Vitis vinifera L.): coping with a highly heterozygous genome.</title>
        <authorList>
            <person name="Velasco R."/>
            <person name="Zharkikh A."/>
            <person name="Troggio M."/>
            <person name="Cartwright D.A."/>
            <person name="Cestaro A."/>
            <person name="Pruss D."/>
            <person name="Pindo M."/>
            <person name="FitzGerald L.M."/>
            <person name="Vezzulli S."/>
            <person name="Reid J."/>
            <person name="Malacarne G."/>
            <person name="Iliev D."/>
            <person name="Coppola G."/>
            <person name="Wardell B."/>
            <person name="Micheletti D."/>
            <person name="Macalma T."/>
            <person name="Facci M."/>
            <person name="Mitchell J.T."/>
            <person name="Perazzolli M."/>
            <person name="Eldredge G."/>
            <person name="Gatto P."/>
            <person name="Oyzerski R."/>
            <person name="Moretto M."/>
            <person name="Gutin N."/>
            <person name="Stefanini M."/>
            <person name="Chen Y."/>
            <person name="Segala C."/>
            <person name="Davenport C."/>
            <person name="Dematte L."/>
            <person name="Mraz A."/>
            <person name="Battilana J."/>
            <person name="Stormo K."/>
            <person name="Costa F."/>
            <person name="Tao Q."/>
            <person name="Si-Ammour A."/>
            <person name="Harkins T."/>
            <person name="Lackey A."/>
            <person name="Perbost C."/>
            <person name="Taillon B."/>
            <person name="Stella A."/>
            <person name="Solovyev V."/>
            <person name="Fawcett J.A."/>
            <person name="Sterck L."/>
            <person name="Vandepoele K."/>
            <person name="Grando S.M."/>
            <person name="Toppo S."/>
            <person name="Moser C."/>
            <person name="Lanchbury J."/>
            <person name="Bogden R."/>
            <person name="Skolnick M."/>
            <person name="Sgaramella V."/>
            <person name="Bhatnagar S.K."/>
            <person name="Fontana P."/>
            <person name="Gutin A."/>
            <person name="Van de Peer Y."/>
            <person name="Salamini F."/>
            <person name="Viola R."/>
        </authorList>
    </citation>
    <scope>NUCLEOTIDE SEQUENCE</scope>
</reference>
<comment type="subcellular location">
    <subcellularLocation>
        <location evidence="2">Cytoplasm</location>
    </subcellularLocation>
    <subcellularLocation>
        <location evidence="1">Nucleus</location>
    </subcellularLocation>
</comment>
<feature type="compositionally biased region" description="Low complexity" evidence="13">
    <location>
        <begin position="147"/>
        <end position="177"/>
    </location>
</feature>
<feature type="compositionally biased region" description="Low complexity" evidence="13">
    <location>
        <begin position="377"/>
        <end position="396"/>
    </location>
</feature>
<feature type="compositionally biased region" description="Polar residues" evidence="13">
    <location>
        <begin position="241"/>
        <end position="250"/>
    </location>
</feature>
<dbReference type="EMBL" id="AM440453">
    <property type="protein sequence ID" value="CAN71825.1"/>
    <property type="molecule type" value="Genomic_DNA"/>
</dbReference>
<feature type="region of interest" description="Disordered" evidence="13">
    <location>
        <begin position="361"/>
        <end position="441"/>
    </location>
</feature>
<evidence type="ECO:0000256" key="7">
    <source>
        <dbReference type="ARBA" id="ARBA00022816"/>
    </source>
</evidence>
<feature type="region of interest" description="Disordered" evidence="13">
    <location>
        <begin position="313"/>
        <end position="348"/>
    </location>
</feature>
<feature type="region of interest" description="Disordered" evidence="13">
    <location>
        <begin position="109"/>
        <end position="286"/>
    </location>
</feature>
<feature type="compositionally biased region" description="Low complexity" evidence="13">
    <location>
        <begin position="226"/>
        <end position="235"/>
    </location>
</feature>
<keyword evidence="10" id="KW-0866">Nonsense-mediated mRNA decay</keyword>
<evidence type="ECO:0000256" key="1">
    <source>
        <dbReference type="ARBA" id="ARBA00004123"/>
    </source>
</evidence>
<evidence type="ECO:0000256" key="4">
    <source>
        <dbReference type="ARBA" id="ARBA00022448"/>
    </source>
</evidence>
<dbReference type="Pfam" id="PF09405">
    <property type="entry name" value="Btz"/>
    <property type="match status" value="1"/>
</dbReference>
<feature type="compositionally biased region" description="Basic residues" evidence="13">
    <location>
        <begin position="119"/>
        <end position="130"/>
    </location>
</feature>
<dbReference type="GO" id="GO:0008380">
    <property type="term" value="P:RNA splicing"/>
    <property type="evidence" value="ECO:0007669"/>
    <property type="project" value="UniProtKB-KW"/>
</dbReference>
<gene>
    <name evidence="15" type="ORF">VITISV_013840</name>
</gene>
<evidence type="ECO:0000256" key="11">
    <source>
        <dbReference type="ARBA" id="ARBA00023187"/>
    </source>
</evidence>
<dbReference type="GO" id="GO:0006417">
    <property type="term" value="P:regulation of translation"/>
    <property type="evidence" value="ECO:0007669"/>
    <property type="project" value="UniProtKB-KW"/>
</dbReference>
<accession>A5AYQ1</accession>
<feature type="domain" description="Btz" evidence="14">
    <location>
        <begin position="79"/>
        <end position="130"/>
    </location>
</feature>
<feature type="compositionally biased region" description="Basic and acidic residues" evidence="13">
    <location>
        <begin position="184"/>
        <end position="200"/>
    </location>
</feature>
<evidence type="ECO:0000313" key="15">
    <source>
        <dbReference type="EMBL" id="CAN71825.1"/>
    </source>
</evidence>
<evidence type="ECO:0000256" key="10">
    <source>
        <dbReference type="ARBA" id="ARBA00023161"/>
    </source>
</evidence>
<keyword evidence="5" id="KW-0963">Cytoplasm</keyword>
<sequence>MLKECKVRRKRCKKLILAYSFVLCNVGLTSTLHNSCNSQASLDCIPKAGFEVNPDIGSRYLGRHASMHWECGLAVNEVIMWRTLGGRKLWESKDDRKWGHDKFEEMTMQERHYEEGRRNSKGHYHARGKNRGADRGYGRGNRSKAYNNHNNSNNNNNVSSNNNNSNSSSNQNQVPRSVRGRGPRRYEPPARSGKSFEKASHSSSGRAFTPTSNVASDPIPTRKHVFASSLSSASPPFYPSGSSNKEISLTQKRDLHTGTTNRNIRPSVAEESFGTSQSGALPRGKNIVDSVGMDKLYIDDSLSPVAGKSLNNLQLPSSGSSLITTTQSPQVRAQGRGLAPSGQMNFQPTLSHNQLNRAAPPAQLHAVQRSPVQARVQPSLQSSSQQLGQRPGSGSQTSSPPKNALSINSFEHGDMDSPPESSKSKTALVGKGKGSVQGSGRGSFLYNGAQVMGATGNMGVGHGDQNFPGTPAFLPVMQFGGQHPGGIGVPAVGMAFPGYVANPQLGLGNSEMTWLPVLAGAAGALGATYCPPYIAVDGAYHARPSGQTSSAGSSKRKKNFKLLLYTFAAKRTVQVNPVVNGSLHRDLIFRDELRPVKYIDMVE</sequence>
<dbReference type="PANTHER" id="PTHR46837">
    <property type="entry name" value="PROTEIN MLN51 HOMOLOG"/>
    <property type="match status" value="1"/>
</dbReference>
<evidence type="ECO:0000256" key="5">
    <source>
        <dbReference type="ARBA" id="ARBA00022490"/>
    </source>
</evidence>
<dbReference type="GO" id="GO:0051028">
    <property type="term" value="P:mRNA transport"/>
    <property type="evidence" value="ECO:0007669"/>
    <property type="project" value="UniProtKB-KW"/>
</dbReference>
<keyword evidence="9" id="KW-0694">RNA-binding</keyword>
<evidence type="ECO:0000256" key="6">
    <source>
        <dbReference type="ARBA" id="ARBA00022664"/>
    </source>
</evidence>
<keyword evidence="7" id="KW-0509">mRNA transport</keyword>
<evidence type="ECO:0000256" key="2">
    <source>
        <dbReference type="ARBA" id="ARBA00004496"/>
    </source>
</evidence>
<dbReference type="GO" id="GO:0005737">
    <property type="term" value="C:cytoplasm"/>
    <property type="evidence" value="ECO:0007669"/>
    <property type="project" value="UniProtKB-SubCell"/>
</dbReference>
<dbReference type="GO" id="GO:0000184">
    <property type="term" value="P:nuclear-transcribed mRNA catabolic process, nonsense-mediated decay"/>
    <property type="evidence" value="ECO:0007669"/>
    <property type="project" value="UniProtKB-KW"/>
</dbReference>
<protein>
    <recommendedName>
        <fullName evidence="14">Btz domain-containing protein</fullName>
    </recommendedName>
</protein>
<dbReference type="AlphaFoldDB" id="A5AYQ1"/>
<feature type="compositionally biased region" description="Polar residues" evidence="13">
    <location>
        <begin position="397"/>
        <end position="409"/>
    </location>
</feature>
<feature type="compositionally biased region" description="Gly residues" evidence="13">
    <location>
        <begin position="431"/>
        <end position="441"/>
    </location>
</feature>
<organism evidence="15">
    <name type="scientific">Vitis vinifera</name>
    <name type="common">Grape</name>
    <dbReference type="NCBI Taxonomy" id="29760"/>
    <lineage>
        <taxon>Eukaryota</taxon>
        <taxon>Viridiplantae</taxon>
        <taxon>Streptophyta</taxon>
        <taxon>Embryophyta</taxon>
        <taxon>Tracheophyta</taxon>
        <taxon>Spermatophyta</taxon>
        <taxon>Magnoliopsida</taxon>
        <taxon>eudicotyledons</taxon>
        <taxon>Gunneridae</taxon>
        <taxon>Pentapetalae</taxon>
        <taxon>rosids</taxon>
        <taxon>Vitales</taxon>
        <taxon>Vitaceae</taxon>
        <taxon>Viteae</taxon>
        <taxon>Vitis</taxon>
    </lineage>
</organism>
<evidence type="ECO:0000256" key="8">
    <source>
        <dbReference type="ARBA" id="ARBA00022845"/>
    </source>
</evidence>
<dbReference type="PANTHER" id="PTHR46837:SF5">
    <property type="entry name" value="PROTEIN MLN51 HOMOLOG"/>
    <property type="match status" value="1"/>
</dbReference>
<proteinExistence type="inferred from homology"/>
<feature type="compositionally biased region" description="Basic and acidic residues" evidence="13">
    <location>
        <begin position="109"/>
        <end position="118"/>
    </location>
</feature>